<sequence length="314" mass="31372">MRHRPNPTRLLSVGSIIADIRIDVPALPPRGGDVLGSPATVSAGGGFNILAAAARNGLKAAFGGQHGTGPHGERIRADLVAEGIAALMPPSREGDSGFCVVLVEPDGERTFITSPGVEARPGAAGLRSLPPGPADAVFVSGYDLCYPELGPAIAAWIATLPATATLVLDPGPLVADIPPSVSDAVLARVDVLTLNRREAGLLAGSDDLREAAGRIARRLPAAALLIVRDGAAGCLLVGGDMPPAGLSVPAPAVRMVDSTGAGDAHTGVFVASLAAGLDPPQAARRANAAAALAVTRRGPATAPGTAELEAFIAA</sequence>
<accession>A0ABU0FBP0</accession>
<organism evidence="4 5">
    <name type="scientific">Labrys monachus</name>
    <dbReference type="NCBI Taxonomy" id="217067"/>
    <lineage>
        <taxon>Bacteria</taxon>
        <taxon>Pseudomonadati</taxon>
        <taxon>Pseudomonadota</taxon>
        <taxon>Alphaproteobacteria</taxon>
        <taxon>Hyphomicrobiales</taxon>
        <taxon>Xanthobacteraceae</taxon>
        <taxon>Labrys</taxon>
    </lineage>
</organism>
<feature type="domain" description="Carbohydrate kinase PfkB" evidence="3">
    <location>
        <begin position="8"/>
        <end position="301"/>
    </location>
</feature>
<dbReference type="GO" id="GO:0016301">
    <property type="term" value="F:kinase activity"/>
    <property type="evidence" value="ECO:0007669"/>
    <property type="project" value="UniProtKB-KW"/>
</dbReference>
<dbReference type="Pfam" id="PF00294">
    <property type="entry name" value="PfkB"/>
    <property type="match status" value="1"/>
</dbReference>
<dbReference type="InterPro" id="IPR029056">
    <property type="entry name" value="Ribokinase-like"/>
</dbReference>
<evidence type="ECO:0000313" key="4">
    <source>
        <dbReference type="EMBL" id="MDQ0392034.1"/>
    </source>
</evidence>
<dbReference type="InterPro" id="IPR011611">
    <property type="entry name" value="PfkB_dom"/>
</dbReference>
<evidence type="ECO:0000313" key="5">
    <source>
        <dbReference type="Proteomes" id="UP001237448"/>
    </source>
</evidence>
<gene>
    <name evidence="4" type="ORF">J3R73_001826</name>
</gene>
<proteinExistence type="predicted"/>
<reference evidence="4 5" key="1">
    <citation type="submission" date="2023-07" db="EMBL/GenBank/DDBJ databases">
        <title>Genomic Encyclopedia of Type Strains, Phase IV (KMG-IV): sequencing the most valuable type-strain genomes for metagenomic binning, comparative biology and taxonomic classification.</title>
        <authorList>
            <person name="Goeker M."/>
        </authorList>
    </citation>
    <scope>NUCLEOTIDE SEQUENCE [LARGE SCALE GENOMIC DNA]</scope>
    <source>
        <strain evidence="4 5">DSM 5896</strain>
    </source>
</reference>
<name>A0ABU0FBP0_9HYPH</name>
<evidence type="ECO:0000256" key="1">
    <source>
        <dbReference type="ARBA" id="ARBA00022679"/>
    </source>
</evidence>
<evidence type="ECO:0000259" key="3">
    <source>
        <dbReference type="Pfam" id="PF00294"/>
    </source>
</evidence>
<keyword evidence="5" id="KW-1185">Reference proteome</keyword>
<dbReference type="RefSeq" id="WP_307425291.1">
    <property type="nucleotide sequence ID" value="NZ_JAUSVK010000001.1"/>
</dbReference>
<dbReference type="Proteomes" id="UP001237448">
    <property type="component" value="Unassembled WGS sequence"/>
</dbReference>
<dbReference type="PANTHER" id="PTHR10584:SF166">
    <property type="entry name" value="RIBOKINASE"/>
    <property type="match status" value="1"/>
</dbReference>
<keyword evidence="2 4" id="KW-0418">Kinase</keyword>
<dbReference type="EMBL" id="JAUSVK010000001">
    <property type="protein sequence ID" value="MDQ0392034.1"/>
    <property type="molecule type" value="Genomic_DNA"/>
</dbReference>
<keyword evidence="1" id="KW-0808">Transferase</keyword>
<dbReference type="PANTHER" id="PTHR10584">
    <property type="entry name" value="SUGAR KINASE"/>
    <property type="match status" value="1"/>
</dbReference>
<evidence type="ECO:0000256" key="2">
    <source>
        <dbReference type="ARBA" id="ARBA00022777"/>
    </source>
</evidence>
<dbReference type="SUPFAM" id="SSF53613">
    <property type="entry name" value="Ribokinase-like"/>
    <property type="match status" value="1"/>
</dbReference>
<comment type="caution">
    <text evidence="4">The sequence shown here is derived from an EMBL/GenBank/DDBJ whole genome shotgun (WGS) entry which is preliminary data.</text>
</comment>
<dbReference type="Gene3D" id="3.40.1190.20">
    <property type="match status" value="1"/>
</dbReference>
<protein>
    <submittedName>
        <fullName evidence="4">Sugar/nucleoside kinase (Ribokinase family)</fullName>
    </submittedName>
</protein>